<gene>
    <name evidence="3" type="ORF">E6W36_13605</name>
</gene>
<keyword evidence="4" id="KW-1185">Reference proteome</keyword>
<name>A0A4D7CA82_9SPHN</name>
<evidence type="ECO:0000259" key="2">
    <source>
        <dbReference type="Pfam" id="PF12146"/>
    </source>
</evidence>
<dbReference type="GO" id="GO:0047372">
    <property type="term" value="F:monoacylglycerol lipase activity"/>
    <property type="evidence" value="ECO:0007669"/>
    <property type="project" value="TreeGrafter"/>
</dbReference>
<accession>A0A4D7CA82</accession>
<dbReference type="EMBL" id="CP039704">
    <property type="protein sequence ID" value="QCI80163.1"/>
    <property type="molecule type" value="Genomic_DNA"/>
</dbReference>
<dbReference type="SUPFAM" id="SSF53474">
    <property type="entry name" value="alpha/beta-Hydrolases"/>
    <property type="match status" value="1"/>
</dbReference>
<organism evidence="3 4">
    <name type="scientific">Hankyongella ginsenosidimutans</name>
    <dbReference type="NCBI Taxonomy" id="1763828"/>
    <lineage>
        <taxon>Bacteria</taxon>
        <taxon>Pseudomonadati</taxon>
        <taxon>Pseudomonadota</taxon>
        <taxon>Alphaproteobacteria</taxon>
        <taxon>Sphingomonadales</taxon>
        <taxon>Sphingomonadaceae</taxon>
        <taxon>Hankyongella</taxon>
    </lineage>
</organism>
<protein>
    <submittedName>
        <fullName evidence="3">Alpha/beta fold hydrolase</fullName>
    </submittedName>
</protein>
<dbReference type="GO" id="GO:0034338">
    <property type="term" value="F:short-chain carboxylesterase activity"/>
    <property type="evidence" value="ECO:0007669"/>
    <property type="project" value="TreeGrafter"/>
</dbReference>
<dbReference type="KEGG" id="hgn:E6W36_13605"/>
<dbReference type="InterPro" id="IPR050960">
    <property type="entry name" value="AB_hydrolase_4_sf"/>
</dbReference>
<dbReference type="Proteomes" id="UP000298714">
    <property type="component" value="Chromosome"/>
</dbReference>
<evidence type="ECO:0000313" key="3">
    <source>
        <dbReference type="EMBL" id="QCI80163.1"/>
    </source>
</evidence>
<keyword evidence="3" id="KW-0378">Hydrolase</keyword>
<evidence type="ECO:0000313" key="4">
    <source>
        <dbReference type="Proteomes" id="UP000298714"/>
    </source>
</evidence>
<comment type="similarity">
    <text evidence="1">Belongs to the AB hydrolase superfamily. AB hydrolase 4 family.</text>
</comment>
<evidence type="ECO:0000256" key="1">
    <source>
        <dbReference type="ARBA" id="ARBA00010884"/>
    </source>
</evidence>
<dbReference type="AlphaFoldDB" id="A0A4D7CA82"/>
<dbReference type="InterPro" id="IPR029058">
    <property type="entry name" value="AB_hydrolase_fold"/>
</dbReference>
<dbReference type="Pfam" id="PF12146">
    <property type="entry name" value="Hydrolase_4"/>
    <property type="match status" value="1"/>
</dbReference>
<proteinExistence type="inferred from homology"/>
<feature type="domain" description="Serine aminopeptidase S33" evidence="2">
    <location>
        <begin position="66"/>
        <end position="276"/>
    </location>
</feature>
<dbReference type="PANTHER" id="PTHR10794">
    <property type="entry name" value="ABHYDROLASE DOMAIN-CONTAINING PROTEIN"/>
    <property type="match status" value="1"/>
</dbReference>
<sequence length="342" mass="36652">MQWKRHVSTSVQTTFPWIGSDLQTLRNILSPPRPELARWPEQTLWFRASNGVDWLSGRLQSPAGTSRPLVAIAHGLTGSCEGATLVASAAVLLAAGYPVLRLNLRGAGETAPRCASFYHTGLTADIAALIPQLPDPAANGVILMGYSLGGNTVLKYLTEGMVADAVMGGAAVSAPIMPAHAVAAIEQPRNTLYARYLLKWMKEGAAASQFPAPLKQAAAAARSIRHYDETVTAPMHGFQGAEDFYSQAASAPHLRQLARPALVITAQDDSWIPVADYRKVDWAAIPTQPAGSAMAAATADFTQRTRPCPGTTGRCWPGWLICWAFRRCAPARRCDRPADGRA</sequence>
<dbReference type="InterPro" id="IPR022742">
    <property type="entry name" value="Hydrolase_4"/>
</dbReference>
<reference evidence="4" key="1">
    <citation type="submission" date="2019-04" db="EMBL/GenBank/DDBJ databases">
        <title>Complete genome sequence of Sphingomonas sp. W1-2-3.</title>
        <authorList>
            <person name="Im W.T."/>
        </authorList>
    </citation>
    <scope>NUCLEOTIDE SEQUENCE [LARGE SCALE GENOMIC DNA]</scope>
    <source>
        <strain evidence="4">W1-2-3</strain>
    </source>
</reference>
<dbReference type="PANTHER" id="PTHR10794:SF94">
    <property type="entry name" value="ESTERASE YHET-RELATED"/>
    <property type="match status" value="1"/>
</dbReference>
<dbReference type="Gene3D" id="3.40.50.1820">
    <property type="entry name" value="alpha/beta hydrolase"/>
    <property type="match status" value="1"/>
</dbReference>